<reference evidence="3 4" key="1">
    <citation type="submission" date="2019-04" db="EMBL/GenBank/DDBJ databases">
        <title>Genome sequencing of Clostridium botulinum Groups I-IV and Clostridium butyricum.</title>
        <authorList>
            <person name="Brunt J."/>
            <person name="Van Vliet A.H.M."/>
            <person name="Stringer S.C."/>
            <person name="Carter A.T."/>
            <person name="Peck M.W."/>
        </authorList>
    </citation>
    <scope>NUCLEOTIDE SEQUENCE [LARGE SCALE GENOMIC DNA]</scope>
    <source>
        <strain evidence="3 4">1605</strain>
    </source>
</reference>
<dbReference type="Proteomes" id="UP000476820">
    <property type="component" value="Unassembled WGS sequence"/>
</dbReference>
<organism evidence="3 4">
    <name type="scientific">Clostridium botulinum</name>
    <dbReference type="NCBI Taxonomy" id="1491"/>
    <lineage>
        <taxon>Bacteria</taxon>
        <taxon>Bacillati</taxon>
        <taxon>Bacillota</taxon>
        <taxon>Clostridia</taxon>
        <taxon>Eubacteriales</taxon>
        <taxon>Clostridiaceae</taxon>
        <taxon>Clostridium</taxon>
    </lineage>
</organism>
<comment type="caution">
    <text evidence="3">The sequence shown here is derived from an EMBL/GenBank/DDBJ whole genome shotgun (WGS) entry which is preliminary data.</text>
</comment>
<dbReference type="AlphaFoldDB" id="A0A6M0WU43"/>
<evidence type="ECO:0000256" key="2">
    <source>
        <dbReference type="SAM" id="SignalP"/>
    </source>
</evidence>
<name>A0A6M0WU43_CLOBO</name>
<proteinExistence type="predicted"/>
<dbReference type="RefSeq" id="WP_061301909.1">
    <property type="nucleotide sequence ID" value="NZ_LFPA01000087.1"/>
</dbReference>
<dbReference type="EMBL" id="SWOV01000031">
    <property type="protein sequence ID" value="NFF88463.1"/>
    <property type="molecule type" value="Genomic_DNA"/>
</dbReference>
<evidence type="ECO:0000313" key="4">
    <source>
        <dbReference type="Proteomes" id="UP000476820"/>
    </source>
</evidence>
<feature type="signal peptide" evidence="2">
    <location>
        <begin position="1"/>
        <end position="19"/>
    </location>
</feature>
<feature type="chain" id="PRO_5039038349" description="DUF4352 domain-containing protein" evidence="2">
    <location>
        <begin position="20"/>
        <end position="163"/>
    </location>
</feature>
<feature type="region of interest" description="Disordered" evidence="1">
    <location>
        <begin position="24"/>
        <end position="52"/>
    </location>
</feature>
<sequence length="163" mass="18192">MKKKIISALLCGLVVFSFMGCGSNSTQSNTSKENPVKTEVEKPKEEKKQPPVTIEQLPLNITIGQPDSIGNVYMNATYTNNSEKNITGFNLNVLLKDSNEKTYLSTYDTVLPGEASPAFESFGPKTLNMDDIEILKYEITITNADGSKTYLNYDNKLKQYSWN</sequence>
<evidence type="ECO:0008006" key="5">
    <source>
        <dbReference type="Google" id="ProtNLM"/>
    </source>
</evidence>
<feature type="compositionally biased region" description="Basic and acidic residues" evidence="1">
    <location>
        <begin position="34"/>
        <end position="49"/>
    </location>
</feature>
<gene>
    <name evidence="3" type="ORF">FC774_11355</name>
</gene>
<evidence type="ECO:0000256" key="1">
    <source>
        <dbReference type="SAM" id="MobiDB-lite"/>
    </source>
</evidence>
<dbReference type="PROSITE" id="PS51257">
    <property type="entry name" value="PROKAR_LIPOPROTEIN"/>
    <property type="match status" value="1"/>
</dbReference>
<accession>A0A6M0WU43</accession>
<protein>
    <recommendedName>
        <fullName evidence="5">DUF4352 domain-containing protein</fullName>
    </recommendedName>
</protein>
<keyword evidence="2" id="KW-0732">Signal</keyword>
<evidence type="ECO:0000313" key="3">
    <source>
        <dbReference type="EMBL" id="NFF88463.1"/>
    </source>
</evidence>